<dbReference type="GO" id="GO:0055129">
    <property type="term" value="P:L-proline biosynthetic process"/>
    <property type="evidence" value="ECO:0007669"/>
    <property type="project" value="TreeGrafter"/>
</dbReference>
<evidence type="ECO:0000313" key="7">
    <source>
        <dbReference type="Proteomes" id="UP001155241"/>
    </source>
</evidence>
<dbReference type="EMBL" id="JAMXLR010000026">
    <property type="protein sequence ID" value="MCO6043931.1"/>
    <property type="molecule type" value="Genomic_DNA"/>
</dbReference>
<gene>
    <name evidence="6" type="ORF">NG895_08430</name>
</gene>
<keyword evidence="2 4" id="KW-0521">NADP</keyword>
<comment type="similarity">
    <text evidence="1">Belongs to the pyrroline-5-carboxylate reductase family.</text>
</comment>
<dbReference type="PANTHER" id="PTHR11645:SF0">
    <property type="entry name" value="PYRROLINE-5-CARBOXYLATE REDUCTASE 3"/>
    <property type="match status" value="1"/>
</dbReference>
<dbReference type="GO" id="GO:0004735">
    <property type="term" value="F:pyrroline-5-carboxylate reductase activity"/>
    <property type="evidence" value="ECO:0007669"/>
    <property type="project" value="InterPro"/>
</dbReference>
<evidence type="ECO:0000259" key="5">
    <source>
        <dbReference type="Pfam" id="PF03807"/>
    </source>
</evidence>
<comment type="caution">
    <text evidence="6">The sequence shown here is derived from an EMBL/GenBank/DDBJ whole genome shotgun (WGS) entry which is preliminary data.</text>
</comment>
<evidence type="ECO:0000256" key="3">
    <source>
        <dbReference type="ARBA" id="ARBA00023002"/>
    </source>
</evidence>
<feature type="domain" description="Pyrroline-5-carboxylate reductase catalytic N-terminal" evidence="5">
    <location>
        <begin position="6"/>
        <end position="98"/>
    </location>
</feature>
<dbReference type="Gene3D" id="3.40.50.720">
    <property type="entry name" value="NAD(P)-binding Rossmann-like Domain"/>
    <property type="match status" value="1"/>
</dbReference>
<protein>
    <submittedName>
        <fullName evidence="6">NAD(P)-binding domain-containing protein</fullName>
    </submittedName>
</protein>
<dbReference type="Proteomes" id="UP001155241">
    <property type="component" value="Unassembled WGS sequence"/>
</dbReference>
<dbReference type="PIRSF" id="PIRSF000193">
    <property type="entry name" value="Pyrrol-5-carb_rd"/>
    <property type="match status" value="1"/>
</dbReference>
<sequence length="259" mass="27713">MSHPSIGFIGGGRIARILLGGWHCVGKQLSQVVVCEPDKAAFATLQSAAPYGTLVQGTAAQAAQQPIVFLAVHPPQVADVASSVAGALGTDTIVVSLAPKVTISKLQDVLGGFERLARLIPNAPSLVGNGFNPIAWSNALKDTDRKTIRDLMRPLGELPEVAEEKLEAYAIVAAMGPTYLWPQWLELESLASEFGLQPDEARRALKAMTVGAVDMLTSSHLTSDEVMSLIPVKPLGRFEPVLRTAYRTNLTALYEKIHP</sequence>
<dbReference type="SUPFAM" id="SSF51735">
    <property type="entry name" value="NAD(P)-binding Rossmann-fold domains"/>
    <property type="match status" value="1"/>
</dbReference>
<dbReference type="InterPro" id="IPR036291">
    <property type="entry name" value="NAD(P)-bd_dom_sf"/>
</dbReference>
<evidence type="ECO:0000256" key="1">
    <source>
        <dbReference type="ARBA" id="ARBA00005525"/>
    </source>
</evidence>
<name>A0A9X2JFP6_9BACT</name>
<dbReference type="InterPro" id="IPR028939">
    <property type="entry name" value="P5C_Rdtase_cat_N"/>
</dbReference>
<feature type="binding site" evidence="4">
    <location>
        <begin position="71"/>
        <end position="74"/>
    </location>
    <ligand>
        <name>NADP(+)</name>
        <dbReference type="ChEBI" id="CHEBI:58349"/>
    </ligand>
</feature>
<dbReference type="AlphaFoldDB" id="A0A9X2JFP6"/>
<dbReference type="SUPFAM" id="SSF48179">
    <property type="entry name" value="6-phosphogluconate dehydrogenase C-terminal domain-like"/>
    <property type="match status" value="1"/>
</dbReference>
<keyword evidence="7" id="KW-1185">Reference proteome</keyword>
<accession>A0A9X2JFP6</accession>
<dbReference type="InterPro" id="IPR008927">
    <property type="entry name" value="6-PGluconate_DH-like_C_sf"/>
</dbReference>
<dbReference type="Pfam" id="PF03807">
    <property type="entry name" value="F420_oxidored"/>
    <property type="match status" value="1"/>
</dbReference>
<dbReference type="PANTHER" id="PTHR11645">
    <property type="entry name" value="PYRROLINE-5-CARBOXYLATE REDUCTASE"/>
    <property type="match status" value="1"/>
</dbReference>
<reference evidence="6" key="1">
    <citation type="submission" date="2022-06" db="EMBL/GenBank/DDBJ databases">
        <title>Aeoliella straminimaris, a novel planctomycete from sediments.</title>
        <authorList>
            <person name="Vitorino I.R."/>
            <person name="Lage O.M."/>
        </authorList>
    </citation>
    <scope>NUCLEOTIDE SEQUENCE</scope>
    <source>
        <strain evidence="6">ICT_H6.2</strain>
    </source>
</reference>
<keyword evidence="3" id="KW-0560">Oxidoreductase</keyword>
<dbReference type="RefSeq" id="WP_252852032.1">
    <property type="nucleotide sequence ID" value="NZ_JAMXLR010000026.1"/>
</dbReference>
<evidence type="ECO:0000256" key="2">
    <source>
        <dbReference type="ARBA" id="ARBA00022857"/>
    </source>
</evidence>
<evidence type="ECO:0000313" key="6">
    <source>
        <dbReference type="EMBL" id="MCO6043931.1"/>
    </source>
</evidence>
<proteinExistence type="inferred from homology"/>
<dbReference type="InterPro" id="IPR000304">
    <property type="entry name" value="Pyrroline-COOH_reductase"/>
</dbReference>
<evidence type="ECO:0000256" key="4">
    <source>
        <dbReference type="PIRSR" id="PIRSR000193-1"/>
    </source>
</evidence>
<organism evidence="6 7">
    <name type="scientific">Aeoliella straminimaris</name>
    <dbReference type="NCBI Taxonomy" id="2954799"/>
    <lineage>
        <taxon>Bacteria</taxon>
        <taxon>Pseudomonadati</taxon>
        <taxon>Planctomycetota</taxon>
        <taxon>Planctomycetia</taxon>
        <taxon>Pirellulales</taxon>
        <taxon>Lacipirellulaceae</taxon>
        <taxon>Aeoliella</taxon>
    </lineage>
</organism>